<dbReference type="Pfam" id="PF13304">
    <property type="entry name" value="AAA_21"/>
    <property type="match status" value="1"/>
</dbReference>
<organism evidence="2 3">
    <name type="scientific">Pantoea stewartii</name>
    <dbReference type="NCBI Taxonomy" id="66269"/>
    <lineage>
        <taxon>Bacteria</taxon>
        <taxon>Pseudomonadati</taxon>
        <taxon>Pseudomonadota</taxon>
        <taxon>Gammaproteobacteria</taxon>
        <taxon>Enterobacterales</taxon>
        <taxon>Erwiniaceae</taxon>
        <taxon>Pantoea</taxon>
    </lineage>
</organism>
<protein>
    <recommendedName>
        <fullName evidence="1">AAA+ ATPase domain-containing protein</fullName>
    </recommendedName>
</protein>
<dbReference type="EMBL" id="LDSI01000014">
    <property type="protein sequence ID" value="KTS97626.1"/>
    <property type="molecule type" value="Genomic_DNA"/>
</dbReference>
<dbReference type="AlphaFoldDB" id="A0AB34VFS4"/>
<dbReference type="PIRSF" id="PIRSF029347">
    <property type="entry name" value="RecF"/>
    <property type="match status" value="1"/>
</dbReference>
<name>A0AB34VFS4_9GAMM</name>
<evidence type="ECO:0000259" key="1">
    <source>
        <dbReference type="SMART" id="SM00382"/>
    </source>
</evidence>
<dbReference type="PANTHER" id="PTHR43581">
    <property type="entry name" value="ATP/GTP PHOSPHATASE"/>
    <property type="match status" value="1"/>
</dbReference>
<accession>A0AB34VFS4</accession>
<dbReference type="Gene3D" id="3.40.50.300">
    <property type="entry name" value="P-loop containing nucleotide triphosphate hydrolases"/>
    <property type="match status" value="1"/>
</dbReference>
<dbReference type="SMART" id="SM00382">
    <property type="entry name" value="AAA"/>
    <property type="match status" value="1"/>
</dbReference>
<gene>
    <name evidence="2" type="ORF">RSA13_11030</name>
</gene>
<proteinExistence type="predicted"/>
<dbReference type="Proteomes" id="UP000072520">
    <property type="component" value="Unassembled WGS sequence"/>
</dbReference>
<dbReference type="PANTHER" id="PTHR43581:SF2">
    <property type="entry name" value="EXCINUCLEASE ATPASE SUBUNIT"/>
    <property type="match status" value="1"/>
</dbReference>
<dbReference type="InterPro" id="IPR003959">
    <property type="entry name" value="ATPase_AAA_core"/>
</dbReference>
<dbReference type="InterPro" id="IPR003593">
    <property type="entry name" value="AAA+_ATPase"/>
</dbReference>
<comment type="caution">
    <text evidence="2">The sequence shown here is derived from an EMBL/GenBank/DDBJ whole genome shotgun (WGS) entry which is preliminary data.</text>
</comment>
<dbReference type="InterPro" id="IPR027417">
    <property type="entry name" value="P-loop_NTPase"/>
</dbReference>
<dbReference type="SUPFAM" id="SSF52540">
    <property type="entry name" value="P-loop containing nucleoside triphosphate hydrolases"/>
    <property type="match status" value="1"/>
</dbReference>
<feature type="domain" description="AAA+ ATPase" evidence="1">
    <location>
        <begin position="23"/>
        <end position="319"/>
    </location>
</feature>
<dbReference type="RefSeq" id="WP_058709252.1">
    <property type="nucleotide sequence ID" value="NZ_LDSI01000014.1"/>
</dbReference>
<evidence type="ECO:0000313" key="2">
    <source>
        <dbReference type="EMBL" id="KTS97626.1"/>
    </source>
</evidence>
<dbReference type="CDD" id="cd00267">
    <property type="entry name" value="ABC_ATPase"/>
    <property type="match status" value="1"/>
</dbReference>
<dbReference type="InterPro" id="IPR014555">
    <property type="entry name" value="RecF-like"/>
</dbReference>
<dbReference type="InterPro" id="IPR051396">
    <property type="entry name" value="Bact_Antivir_Def_Nuclease"/>
</dbReference>
<sequence length="327" mass="37883">MEFGVNSLSIRYLFGYKNVDMELDDVTVLVGINGSGKSTILRIIHSLMTLSESENLKLCEYATLTLGDSFRIVYENFHRDDSKDIVKKIFLETINSRSINLDRMESEDILRLMTTKLDNLKKHKKENKFKIYRNGLRINQDSFKRNYLERINIEFISNVDLSANSRLNFTTSSGEDANVLDNSIDKELVKIFEDKRSEKRSALRNSMNRFLKESGKRVRRSTSGMTIVCPHSGPLTYNHLSSGERQLLYIMLKAVNSMDYNSVILMDEPEISLHLSWQEMLIDVLREINPDSQLIIVTHSPGILMNGYRDAFRDMKDIERVIIDDKF</sequence>
<reference evidence="2 3" key="1">
    <citation type="journal article" date="2016" name="Front. Microbiol.">
        <title>Genomic Resource of Rice Seed Associated Bacteria.</title>
        <authorList>
            <person name="Midha S."/>
            <person name="Bansal K."/>
            <person name="Sharma S."/>
            <person name="Kumar N."/>
            <person name="Patil P.P."/>
            <person name="Chaudhry V."/>
            <person name="Patil P.B."/>
        </authorList>
    </citation>
    <scope>NUCLEOTIDE SEQUENCE [LARGE SCALE GENOMIC DNA]</scope>
    <source>
        <strain evidence="2 3">RSA13</strain>
    </source>
</reference>
<dbReference type="GO" id="GO:0005524">
    <property type="term" value="F:ATP binding"/>
    <property type="evidence" value="ECO:0007669"/>
    <property type="project" value="InterPro"/>
</dbReference>
<evidence type="ECO:0000313" key="3">
    <source>
        <dbReference type="Proteomes" id="UP000072520"/>
    </source>
</evidence>
<dbReference type="GO" id="GO:0016887">
    <property type="term" value="F:ATP hydrolysis activity"/>
    <property type="evidence" value="ECO:0007669"/>
    <property type="project" value="InterPro"/>
</dbReference>